<name>A0ACC7P0P4_9BACL</name>
<protein>
    <submittedName>
        <fullName evidence="1">DUF1835 domain-containing protein</fullName>
    </submittedName>
</protein>
<accession>A0ACC7P0P4</accession>
<keyword evidence="2" id="KW-1185">Reference proteome</keyword>
<dbReference type="Proteomes" id="UP001631969">
    <property type="component" value="Unassembled WGS sequence"/>
</dbReference>
<dbReference type="EMBL" id="JBJURJ010000014">
    <property type="protein sequence ID" value="MFM9330606.1"/>
    <property type="molecule type" value="Genomic_DNA"/>
</dbReference>
<reference evidence="1" key="1">
    <citation type="submission" date="2024-12" db="EMBL/GenBank/DDBJ databases">
        <authorList>
            <person name="Wu N."/>
        </authorList>
    </citation>
    <scope>NUCLEOTIDE SEQUENCE</scope>
    <source>
        <strain evidence="1">P15</strain>
    </source>
</reference>
<proteinExistence type="predicted"/>
<comment type="caution">
    <text evidence="1">The sequence shown here is derived from an EMBL/GenBank/DDBJ whole genome shotgun (WGS) entry which is preliminary data.</text>
</comment>
<evidence type="ECO:0000313" key="2">
    <source>
        <dbReference type="Proteomes" id="UP001631969"/>
    </source>
</evidence>
<gene>
    <name evidence="1" type="ORF">ACI1P1_20095</name>
</gene>
<evidence type="ECO:0000313" key="1">
    <source>
        <dbReference type="EMBL" id="MFM9330606.1"/>
    </source>
</evidence>
<sequence>MTVLHITNGDAVAEKLKETGIEGTVLPWREDYTEGPVAPQMDGPAFREKRAAWMEETYGIPQALFAGACGEQEAALARAAAQGEEIVLWMEHDLFDQTMQAYLLHRLARLDAEGGAQPLRIQLVTIGSYPGIEPFHGLGQLTAEQLAALYPGRRPVPAEALALGRRAWEAYASPDPRSVEALLQAETAALPFLREAFAAHLSRFPSVADGLGRVERAALQAVSAGTHHLLPLFQAATGPLSLFGIGDLAFWAYLRRLGSGPAPLLRLSIPDELPRYGDAGPLPGFTVHLTPDGQDVLAGKADYVRLGGVDRILGGVQLKAAAEEPVWRWDENRQRLVHGA</sequence>
<organism evidence="1 2">
    <name type="scientific">Paenibacillus mesotrionivorans</name>
    <dbReference type="NCBI Taxonomy" id="3160968"/>
    <lineage>
        <taxon>Bacteria</taxon>
        <taxon>Bacillati</taxon>
        <taxon>Bacillota</taxon>
        <taxon>Bacilli</taxon>
        <taxon>Bacillales</taxon>
        <taxon>Paenibacillaceae</taxon>
        <taxon>Paenibacillus</taxon>
    </lineage>
</organism>